<evidence type="ECO:0000313" key="5">
    <source>
        <dbReference type="Proteomes" id="UP000006315"/>
    </source>
</evidence>
<evidence type="ECO:0000313" key="4">
    <source>
        <dbReference type="EMBL" id="EKN63111.1"/>
    </source>
</evidence>
<dbReference type="InterPro" id="IPR000086">
    <property type="entry name" value="NUDIX_hydrolase_dom"/>
</dbReference>
<dbReference type="SUPFAM" id="SSF55811">
    <property type="entry name" value="Nudix"/>
    <property type="match status" value="1"/>
</dbReference>
<comment type="caution">
    <text evidence="4">The sequence shown here is derived from an EMBL/GenBank/DDBJ whole genome shotgun (WGS) entry which is preliminary data.</text>
</comment>
<feature type="domain" description="Nudix hydrolase" evidence="3">
    <location>
        <begin position="40"/>
        <end position="171"/>
    </location>
</feature>
<keyword evidence="5" id="KW-1185">Reference proteome</keyword>
<dbReference type="Proteomes" id="UP000006315">
    <property type="component" value="Unassembled WGS sequence"/>
</dbReference>
<reference evidence="4 5" key="1">
    <citation type="journal article" date="2012" name="Front. Microbiol.">
        <title>Redundancy and modularity in membrane-associated dissimilatory nitrate reduction in Bacillus.</title>
        <authorList>
            <person name="Heylen K."/>
            <person name="Keltjens J."/>
        </authorList>
    </citation>
    <scope>NUCLEOTIDE SEQUENCE [LARGE SCALE GENOMIC DNA]</scope>
    <source>
        <strain evidence="4 5">LMG 9581</strain>
    </source>
</reference>
<dbReference type="Gene3D" id="3.90.79.10">
    <property type="entry name" value="Nucleoside Triphosphate Pyrophosphohydrolase"/>
    <property type="match status" value="1"/>
</dbReference>
<dbReference type="GO" id="GO:0016787">
    <property type="term" value="F:hydrolase activity"/>
    <property type="evidence" value="ECO:0007669"/>
    <property type="project" value="UniProtKB-KW"/>
</dbReference>
<proteinExistence type="predicted"/>
<protein>
    <submittedName>
        <fullName evidence="4">Nudix hydrolase, YffH family protein</fullName>
    </submittedName>
</protein>
<name>K6DQP3_SCHAZ</name>
<dbReference type="PROSITE" id="PS51462">
    <property type="entry name" value="NUDIX"/>
    <property type="match status" value="1"/>
</dbReference>
<accession>K6DQP3</accession>
<dbReference type="GO" id="GO:0006753">
    <property type="term" value="P:nucleoside phosphate metabolic process"/>
    <property type="evidence" value="ECO:0007669"/>
    <property type="project" value="TreeGrafter"/>
</dbReference>
<dbReference type="STRING" id="1131731.BAZO_19083"/>
<sequence length="184" mass="21031">MEHLREKTLSSTEIYNGNIIKVSLDEVELPNGHTSKREIVRHPGAVAIIALTDEKKLLLVRQYRKPLDMIIYEIPAGKLEPGEKPFDCARRELEEETGYKSDSIKHIQSFYTSPGFADEIVHVYYTDRLEKLENSAGLDDDEFLDLLEVTLDEAGTLIEENKIYDAKTVYAVQYLQLKQSQGLL</sequence>
<evidence type="ECO:0000256" key="2">
    <source>
        <dbReference type="ARBA" id="ARBA00022801"/>
    </source>
</evidence>
<dbReference type="Pfam" id="PF00293">
    <property type="entry name" value="NUDIX"/>
    <property type="match status" value="1"/>
</dbReference>
<dbReference type="FunFam" id="3.90.79.10:FF:000024">
    <property type="entry name" value="ADP-ribose pyrophosphatase"/>
    <property type="match status" value="1"/>
</dbReference>
<evidence type="ECO:0000259" key="3">
    <source>
        <dbReference type="PROSITE" id="PS51462"/>
    </source>
</evidence>
<comment type="cofactor">
    <cofactor evidence="1">
        <name>Mg(2+)</name>
        <dbReference type="ChEBI" id="CHEBI:18420"/>
    </cofactor>
</comment>
<dbReference type="PROSITE" id="PS00893">
    <property type="entry name" value="NUDIX_BOX"/>
    <property type="match status" value="1"/>
</dbReference>
<dbReference type="GO" id="GO:0019693">
    <property type="term" value="P:ribose phosphate metabolic process"/>
    <property type="evidence" value="ECO:0007669"/>
    <property type="project" value="TreeGrafter"/>
</dbReference>
<keyword evidence="2 4" id="KW-0378">Hydrolase</keyword>
<organism evidence="4 5">
    <name type="scientific">Schinkia azotoformans LMG 9581</name>
    <dbReference type="NCBI Taxonomy" id="1131731"/>
    <lineage>
        <taxon>Bacteria</taxon>
        <taxon>Bacillati</taxon>
        <taxon>Bacillota</taxon>
        <taxon>Bacilli</taxon>
        <taxon>Bacillales</taxon>
        <taxon>Bacillaceae</taxon>
        <taxon>Calidifontibacillus/Schinkia group</taxon>
        <taxon>Schinkia</taxon>
    </lineage>
</organism>
<dbReference type="EMBL" id="AJLR01000148">
    <property type="protein sequence ID" value="EKN63111.1"/>
    <property type="molecule type" value="Genomic_DNA"/>
</dbReference>
<dbReference type="PANTHER" id="PTHR11839">
    <property type="entry name" value="UDP/ADP-SUGAR PYROPHOSPHATASE"/>
    <property type="match status" value="1"/>
</dbReference>
<gene>
    <name evidence="4" type="ORF">BAZO_19083</name>
</gene>
<dbReference type="CDD" id="cd03424">
    <property type="entry name" value="NUDIX_ADPRase_Nudt5_UGPPase_Nudt14"/>
    <property type="match status" value="1"/>
</dbReference>
<dbReference type="PANTHER" id="PTHR11839:SF18">
    <property type="entry name" value="NUDIX HYDROLASE DOMAIN-CONTAINING PROTEIN"/>
    <property type="match status" value="1"/>
</dbReference>
<evidence type="ECO:0000256" key="1">
    <source>
        <dbReference type="ARBA" id="ARBA00001946"/>
    </source>
</evidence>
<dbReference type="GeneID" id="89471213"/>
<dbReference type="PATRIC" id="fig|1131731.3.peg.3893"/>
<dbReference type="InterPro" id="IPR020084">
    <property type="entry name" value="NUDIX_hydrolase_CS"/>
</dbReference>
<dbReference type="AlphaFoldDB" id="K6DQP3"/>
<dbReference type="GO" id="GO:0005829">
    <property type="term" value="C:cytosol"/>
    <property type="evidence" value="ECO:0007669"/>
    <property type="project" value="TreeGrafter"/>
</dbReference>
<dbReference type="RefSeq" id="WP_003333032.1">
    <property type="nucleotide sequence ID" value="NZ_AJLR01000148.1"/>
</dbReference>
<dbReference type="InterPro" id="IPR015797">
    <property type="entry name" value="NUDIX_hydrolase-like_dom_sf"/>
</dbReference>